<proteinExistence type="predicted"/>
<organism evidence="1">
    <name type="scientific">marine sediment metagenome</name>
    <dbReference type="NCBI Taxonomy" id="412755"/>
    <lineage>
        <taxon>unclassified sequences</taxon>
        <taxon>metagenomes</taxon>
        <taxon>ecological metagenomes</taxon>
    </lineage>
</organism>
<evidence type="ECO:0000313" key="1">
    <source>
        <dbReference type="EMBL" id="GAF94090.1"/>
    </source>
</evidence>
<dbReference type="EMBL" id="BARS01015762">
    <property type="protein sequence ID" value="GAF94090.1"/>
    <property type="molecule type" value="Genomic_DNA"/>
</dbReference>
<protein>
    <submittedName>
        <fullName evidence="1">Uncharacterized protein</fullName>
    </submittedName>
</protein>
<name>X0V0A6_9ZZZZ</name>
<accession>X0V0A6</accession>
<comment type="caution">
    <text evidence="1">The sequence shown here is derived from an EMBL/GenBank/DDBJ whole genome shotgun (WGS) entry which is preliminary data.</text>
</comment>
<reference evidence="1" key="1">
    <citation type="journal article" date="2014" name="Front. Microbiol.">
        <title>High frequency of phylogenetically diverse reductive dehalogenase-homologous genes in deep subseafloor sedimentary metagenomes.</title>
        <authorList>
            <person name="Kawai M."/>
            <person name="Futagami T."/>
            <person name="Toyoda A."/>
            <person name="Takaki Y."/>
            <person name="Nishi S."/>
            <person name="Hori S."/>
            <person name="Arai W."/>
            <person name="Tsubouchi T."/>
            <person name="Morono Y."/>
            <person name="Uchiyama I."/>
            <person name="Ito T."/>
            <person name="Fujiyama A."/>
            <person name="Inagaki F."/>
            <person name="Takami H."/>
        </authorList>
    </citation>
    <scope>NUCLEOTIDE SEQUENCE</scope>
    <source>
        <strain evidence="1">Expedition CK06-06</strain>
    </source>
</reference>
<dbReference type="AlphaFoldDB" id="X0V0A6"/>
<sequence length="56" mass="6186">MTAEEKLIYVCLVCASNNIIQDTHQTSSKHVVMLKGCHCGDCGVKYVFNKGNRPNS</sequence>
<gene>
    <name evidence="1" type="ORF">S01H1_26035</name>
</gene>